<dbReference type="Proteomes" id="UP001220610">
    <property type="component" value="Chromosome"/>
</dbReference>
<sequence length="114" mass="12804">MKSPKKKILKKSRSRLKGRIQHSSSRQYLVSRDFSDVEDSEDAFEIIKELAATAGKSAAAEAKAAGLPRTFVRDNSIILQYPDGKEEIIDSRLPDINVFFFSVNPGKILHARKK</sequence>
<evidence type="ECO:0000313" key="2">
    <source>
        <dbReference type="EMBL" id="WEK36585.1"/>
    </source>
</evidence>
<feature type="compositionally biased region" description="Basic residues" evidence="1">
    <location>
        <begin position="1"/>
        <end position="20"/>
    </location>
</feature>
<name>A0AAJ5WYG4_9BACT</name>
<evidence type="ECO:0000256" key="1">
    <source>
        <dbReference type="SAM" id="MobiDB-lite"/>
    </source>
</evidence>
<protein>
    <submittedName>
        <fullName evidence="2">Uncharacterized protein</fullName>
    </submittedName>
</protein>
<proteinExistence type="predicted"/>
<dbReference type="EMBL" id="CP119311">
    <property type="protein sequence ID" value="WEK36585.1"/>
    <property type="molecule type" value="Genomic_DNA"/>
</dbReference>
<feature type="region of interest" description="Disordered" evidence="1">
    <location>
        <begin position="1"/>
        <end position="24"/>
    </location>
</feature>
<dbReference type="AlphaFoldDB" id="A0AAJ5WYG4"/>
<organism evidence="2 3">
    <name type="scientific">Candidatus Pseudobacter hemicellulosilyticus</name>
    <dbReference type="NCBI Taxonomy" id="3121375"/>
    <lineage>
        <taxon>Bacteria</taxon>
        <taxon>Pseudomonadati</taxon>
        <taxon>Bacteroidota</taxon>
        <taxon>Chitinophagia</taxon>
        <taxon>Chitinophagales</taxon>
        <taxon>Chitinophagaceae</taxon>
        <taxon>Pseudobacter</taxon>
    </lineage>
</organism>
<reference evidence="2" key="1">
    <citation type="submission" date="2023-03" db="EMBL/GenBank/DDBJ databases">
        <title>Andean soil-derived lignocellulolytic bacterial consortium as a source of novel taxa and putative plastic-active enzymes.</title>
        <authorList>
            <person name="Diaz-Garcia L."/>
            <person name="Chuvochina M."/>
            <person name="Feuerriegel G."/>
            <person name="Bunk B."/>
            <person name="Sproer C."/>
            <person name="Streit W.R."/>
            <person name="Rodriguez L.M."/>
            <person name="Overmann J."/>
            <person name="Jimenez D.J."/>
        </authorList>
    </citation>
    <scope>NUCLEOTIDE SEQUENCE</scope>
    <source>
        <strain evidence="2">MAG 7</strain>
    </source>
</reference>
<evidence type="ECO:0000313" key="3">
    <source>
        <dbReference type="Proteomes" id="UP001220610"/>
    </source>
</evidence>
<gene>
    <name evidence="2" type="ORF">P0Y53_03650</name>
</gene>
<accession>A0AAJ5WYG4</accession>